<protein>
    <submittedName>
        <fullName evidence="3">Extracellular solute-binding protein</fullName>
    </submittedName>
</protein>
<dbReference type="CDD" id="cd13580">
    <property type="entry name" value="PBP2_AlgQ_like_1"/>
    <property type="match status" value="1"/>
</dbReference>
<evidence type="ECO:0000256" key="1">
    <source>
        <dbReference type="SAM" id="MobiDB-lite"/>
    </source>
</evidence>
<proteinExistence type="predicted"/>
<feature type="region of interest" description="Disordered" evidence="1">
    <location>
        <begin position="32"/>
        <end position="66"/>
    </location>
</feature>
<organism evidence="3 4">
    <name type="scientific">Paenibacillus solisilvae</name>
    <dbReference type="NCBI Taxonomy" id="2486751"/>
    <lineage>
        <taxon>Bacteria</taxon>
        <taxon>Bacillati</taxon>
        <taxon>Bacillota</taxon>
        <taxon>Bacilli</taxon>
        <taxon>Bacillales</taxon>
        <taxon>Paenibacillaceae</taxon>
        <taxon>Paenibacillus</taxon>
    </lineage>
</organism>
<dbReference type="RefSeq" id="WP_379189844.1">
    <property type="nucleotide sequence ID" value="NZ_JBHSOW010000070.1"/>
</dbReference>
<accession>A0ABW0W4D4</accession>
<dbReference type="PANTHER" id="PTHR43649:SF12">
    <property type="entry name" value="DIACETYLCHITOBIOSE BINDING PROTEIN DASA"/>
    <property type="match status" value="1"/>
</dbReference>
<reference evidence="4" key="1">
    <citation type="journal article" date="2019" name="Int. J. Syst. Evol. Microbiol.">
        <title>The Global Catalogue of Microorganisms (GCM) 10K type strain sequencing project: providing services to taxonomists for standard genome sequencing and annotation.</title>
        <authorList>
            <consortium name="The Broad Institute Genomics Platform"/>
            <consortium name="The Broad Institute Genome Sequencing Center for Infectious Disease"/>
            <person name="Wu L."/>
            <person name="Ma J."/>
        </authorList>
    </citation>
    <scope>NUCLEOTIDE SEQUENCE [LARGE SCALE GENOMIC DNA]</scope>
    <source>
        <strain evidence="4">CGMCC 1.3240</strain>
    </source>
</reference>
<dbReference type="Gene3D" id="3.40.190.10">
    <property type="entry name" value="Periplasmic binding protein-like II"/>
    <property type="match status" value="2"/>
</dbReference>
<keyword evidence="2" id="KW-0732">Signal</keyword>
<dbReference type="PANTHER" id="PTHR43649">
    <property type="entry name" value="ARABINOSE-BINDING PROTEIN-RELATED"/>
    <property type="match status" value="1"/>
</dbReference>
<evidence type="ECO:0000313" key="4">
    <source>
        <dbReference type="Proteomes" id="UP001596047"/>
    </source>
</evidence>
<keyword evidence="4" id="KW-1185">Reference proteome</keyword>
<dbReference type="SUPFAM" id="SSF53850">
    <property type="entry name" value="Periplasmic binding protein-like II"/>
    <property type="match status" value="1"/>
</dbReference>
<dbReference type="PROSITE" id="PS51257">
    <property type="entry name" value="PROKAR_LIPOPROTEIN"/>
    <property type="match status" value="1"/>
</dbReference>
<feature type="compositionally biased region" description="Polar residues" evidence="1">
    <location>
        <begin position="32"/>
        <end position="59"/>
    </location>
</feature>
<feature type="chain" id="PRO_5047421869" evidence="2">
    <location>
        <begin position="22"/>
        <end position="567"/>
    </location>
</feature>
<name>A0ABW0W4D4_9BACL</name>
<sequence length="567" mass="62420">MKAVLKQTVFAAMIMILIVTAACSKDSGSNLNTQADPANESGITGNASANTDNTNSQSGADPLAKYDPPIEITTVRAVGDGTTFADGENIDDNVWTKEEQEKLGIKVKNVWAVPGGQYDQKLNVTIASGDLPDFLRVNGTQLNNLVEAGLIEDLTDVLPQYSSDILTKTLAEDPYAIKSATFDGKLMALPLPGSPAMGESNLWVRSDWLEKLNLKEPQTLEDVVALAKAFVENDPDGNGKKDTFGLGLNKDLWGGFAALEGFFSAYHVYTTIWVKDASGKAAFGGIQPEVKTVLLKLQEMYKSGLIDQEFGVKDAGKVAESIASNQVGLYYGSWVSPYYPLQDAMNKNPSMRWKHVPLVSTDSQQALWPGNFSTSGYYVVRKGAKHPEAIIKMANYLLTKYYVNNEVVALQGKYQGIPVWTYPSLWIEPPTKNVAIQQRIKKTLESKDESTLTPDDKNNLGLQRDFTDKGDVKQWAQFAAFGPNGSLDLVKQIIDNNLVQQTLYNAAPTPTMVEKKSALDKLQLETYTKIIMGVSPVDDFDKFVSDWRKFGGDKITQEVNDWYAENQ</sequence>
<dbReference type="InterPro" id="IPR050490">
    <property type="entry name" value="Bact_solute-bd_prot1"/>
</dbReference>
<gene>
    <name evidence="3" type="ORF">ACFPYJ_19415</name>
</gene>
<feature type="signal peptide" evidence="2">
    <location>
        <begin position="1"/>
        <end position="21"/>
    </location>
</feature>
<dbReference type="Proteomes" id="UP001596047">
    <property type="component" value="Unassembled WGS sequence"/>
</dbReference>
<dbReference type="EMBL" id="JBHSOW010000070">
    <property type="protein sequence ID" value="MFC5651235.1"/>
    <property type="molecule type" value="Genomic_DNA"/>
</dbReference>
<comment type="caution">
    <text evidence="3">The sequence shown here is derived from an EMBL/GenBank/DDBJ whole genome shotgun (WGS) entry which is preliminary data.</text>
</comment>
<evidence type="ECO:0000256" key="2">
    <source>
        <dbReference type="SAM" id="SignalP"/>
    </source>
</evidence>
<evidence type="ECO:0000313" key="3">
    <source>
        <dbReference type="EMBL" id="MFC5651235.1"/>
    </source>
</evidence>